<reference evidence="10" key="1">
    <citation type="journal article" date="2020" name="Stud. Mycol.">
        <title>101 Dothideomycetes genomes: a test case for predicting lifestyles and emergence of pathogens.</title>
        <authorList>
            <person name="Haridas S."/>
            <person name="Albert R."/>
            <person name="Binder M."/>
            <person name="Bloem J."/>
            <person name="Labutti K."/>
            <person name="Salamov A."/>
            <person name="Andreopoulos B."/>
            <person name="Baker S."/>
            <person name="Barry K."/>
            <person name="Bills G."/>
            <person name="Bluhm B."/>
            <person name="Cannon C."/>
            <person name="Castanera R."/>
            <person name="Culley D."/>
            <person name="Daum C."/>
            <person name="Ezra D."/>
            <person name="Gonzalez J."/>
            <person name="Henrissat B."/>
            <person name="Kuo A."/>
            <person name="Liang C."/>
            <person name="Lipzen A."/>
            <person name="Lutzoni F."/>
            <person name="Magnuson J."/>
            <person name="Mondo S."/>
            <person name="Nolan M."/>
            <person name="Ohm R."/>
            <person name="Pangilinan J."/>
            <person name="Park H.-J."/>
            <person name="Ramirez L."/>
            <person name="Alfaro M."/>
            <person name="Sun H."/>
            <person name="Tritt A."/>
            <person name="Yoshinaga Y."/>
            <person name="Zwiers L.-H."/>
            <person name="Turgeon B."/>
            <person name="Goodwin S."/>
            <person name="Spatafora J."/>
            <person name="Crous P."/>
            <person name="Grigoriev I."/>
        </authorList>
    </citation>
    <scope>NUCLEOTIDE SEQUENCE</scope>
    <source>
        <strain evidence="10">CBS 116005</strain>
    </source>
</reference>
<feature type="chain" id="PRO_5044275601" description="Ribophorin II C-terminal domain-containing protein" evidence="8">
    <location>
        <begin position="23"/>
        <end position="290"/>
    </location>
</feature>
<dbReference type="InterPro" id="IPR056790">
    <property type="entry name" value="Ribophorin_II_C"/>
</dbReference>
<feature type="domain" description="Ribophorin II C-terminal" evidence="9">
    <location>
        <begin position="182"/>
        <end position="285"/>
    </location>
</feature>
<name>A0A6G1LD11_9PEZI</name>
<keyword evidence="3 8" id="KW-0732">Signal</keyword>
<evidence type="ECO:0000256" key="8">
    <source>
        <dbReference type="SAM" id="SignalP"/>
    </source>
</evidence>
<dbReference type="Proteomes" id="UP000799436">
    <property type="component" value="Unassembled WGS sequence"/>
</dbReference>
<dbReference type="OrthoDB" id="432292at2759"/>
<proteinExistence type="predicted"/>
<dbReference type="Pfam" id="PF25147">
    <property type="entry name" value="Ribophorin_II_C"/>
    <property type="match status" value="1"/>
</dbReference>
<accession>A0A6G1LD11</accession>
<keyword evidence="2 7" id="KW-0812">Transmembrane</keyword>
<evidence type="ECO:0000256" key="6">
    <source>
        <dbReference type="ARBA" id="ARBA00023136"/>
    </source>
</evidence>
<keyword evidence="11" id="KW-1185">Reference proteome</keyword>
<dbReference type="InterPro" id="IPR008814">
    <property type="entry name" value="Swp1"/>
</dbReference>
<evidence type="ECO:0000313" key="10">
    <source>
        <dbReference type="EMBL" id="KAF2770044.1"/>
    </source>
</evidence>
<dbReference type="UniPathway" id="UPA00378"/>
<evidence type="ECO:0000256" key="2">
    <source>
        <dbReference type="ARBA" id="ARBA00022692"/>
    </source>
</evidence>
<feature type="signal peptide" evidence="8">
    <location>
        <begin position="1"/>
        <end position="22"/>
    </location>
</feature>
<dbReference type="PANTHER" id="PTHR12640:SF0">
    <property type="entry name" value="DOLICHYL-DIPHOSPHOOLIGOSACCHARIDE--PROTEIN GLYCOSYLTRANSFERASE SUBUNIT 2"/>
    <property type="match status" value="1"/>
</dbReference>
<gene>
    <name evidence="10" type="ORF">EJ03DRAFT_389077</name>
</gene>
<dbReference type="EMBL" id="ML995829">
    <property type="protein sequence ID" value="KAF2770044.1"/>
    <property type="molecule type" value="Genomic_DNA"/>
</dbReference>
<keyword evidence="5 7" id="KW-1133">Transmembrane helix</keyword>
<evidence type="ECO:0000259" key="9">
    <source>
        <dbReference type="Pfam" id="PF25147"/>
    </source>
</evidence>
<keyword evidence="6 7" id="KW-0472">Membrane</keyword>
<keyword evidence="4" id="KW-0256">Endoplasmic reticulum</keyword>
<evidence type="ECO:0000313" key="11">
    <source>
        <dbReference type="Proteomes" id="UP000799436"/>
    </source>
</evidence>
<evidence type="ECO:0000256" key="7">
    <source>
        <dbReference type="SAM" id="Phobius"/>
    </source>
</evidence>
<evidence type="ECO:0000256" key="5">
    <source>
        <dbReference type="ARBA" id="ARBA00022989"/>
    </source>
</evidence>
<feature type="transmembrane region" description="Helical" evidence="7">
    <location>
        <begin position="227"/>
        <end position="250"/>
    </location>
</feature>
<comment type="subcellular location">
    <subcellularLocation>
        <location evidence="1">Endoplasmic reticulum membrane</location>
        <topology evidence="1">Multi-pass membrane protein</topology>
    </subcellularLocation>
</comment>
<organism evidence="10 11">
    <name type="scientific">Teratosphaeria nubilosa</name>
    <dbReference type="NCBI Taxonomy" id="161662"/>
    <lineage>
        <taxon>Eukaryota</taxon>
        <taxon>Fungi</taxon>
        <taxon>Dikarya</taxon>
        <taxon>Ascomycota</taxon>
        <taxon>Pezizomycotina</taxon>
        <taxon>Dothideomycetes</taxon>
        <taxon>Dothideomycetidae</taxon>
        <taxon>Mycosphaerellales</taxon>
        <taxon>Teratosphaeriaceae</taxon>
        <taxon>Teratosphaeria</taxon>
    </lineage>
</organism>
<sequence length="290" mass="30638">MKFLRSAAIAALSCTSAVHVSAASAWSFEDATLSIQGKGAGVGGASKEKLAPNSPLAPRLTLSATDTLKVVLTATDGSTGKRPHQAFLTLHEPTTGLQESFPLTLKENGKGKVEVTQKDLPYQFTTTTQPLQASLVLASFGSSTPYNHHAFDLAIHPDSTTPPTTASPPDRYTPKPQIHHLFKPDPQSPPKLLSLVFALAIAATLPCLLGAWILLGGNLEHASKAFGASPVAHALFFGSIVAMEGVFLLYYTAWNLFQTLPVAAVVGTVAFVSGSRALTEVQDRRLAGER</sequence>
<feature type="transmembrane region" description="Helical" evidence="7">
    <location>
        <begin position="192"/>
        <end position="215"/>
    </location>
</feature>
<evidence type="ECO:0000256" key="3">
    <source>
        <dbReference type="ARBA" id="ARBA00022729"/>
    </source>
</evidence>
<dbReference type="PANTHER" id="PTHR12640">
    <property type="entry name" value="RIBOPHORIN II"/>
    <property type="match status" value="1"/>
</dbReference>
<evidence type="ECO:0000256" key="1">
    <source>
        <dbReference type="ARBA" id="ARBA00004477"/>
    </source>
</evidence>
<dbReference type="GO" id="GO:0008250">
    <property type="term" value="C:oligosaccharyltransferase complex"/>
    <property type="evidence" value="ECO:0007669"/>
    <property type="project" value="InterPro"/>
</dbReference>
<evidence type="ECO:0000256" key="4">
    <source>
        <dbReference type="ARBA" id="ARBA00022824"/>
    </source>
</evidence>
<protein>
    <recommendedName>
        <fullName evidence="9">Ribophorin II C-terminal domain-containing protein</fullName>
    </recommendedName>
</protein>
<dbReference type="GO" id="GO:0006487">
    <property type="term" value="P:protein N-linked glycosylation"/>
    <property type="evidence" value="ECO:0007669"/>
    <property type="project" value="TreeGrafter"/>
</dbReference>
<dbReference type="AlphaFoldDB" id="A0A6G1LD11"/>